<evidence type="ECO:0000313" key="4">
    <source>
        <dbReference type="Proteomes" id="UP001596074"/>
    </source>
</evidence>
<dbReference type="EMBL" id="JBHSON010000071">
    <property type="protein sequence ID" value="MFC5751553.1"/>
    <property type="molecule type" value="Genomic_DNA"/>
</dbReference>
<feature type="domain" description="PucR C-terminal helix-turn-helix" evidence="1">
    <location>
        <begin position="342"/>
        <end position="398"/>
    </location>
</feature>
<comment type="caution">
    <text evidence="3">The sequence shown here is derived from an EMBL/GenBank/DDBJ whole genome shotgun (WGS) entry which is preliminary data.</text>
</comment>
<dbReference type="Pfam" id="PF13556">
    <property type="entry name" value="HTH_30"/>
    <property type="match status" value="1"/>
</dbReference>
<dbReference type="InterPro" id="IPR025736">
    <property type="entry name" value="PucR_C-HTH_dom"/>
</dbReference>
<keyword evidence="4" id="KW-1185">Reference proteome</keyword>
<sequence>MAERAFPMLTAPPPAELARRDTESLRPHIEAAAEEMVLEIRRQVPGYACPPGSRLAPRIRWTVGQTVAHFVEAVAGGRLDWRALTDIYAEVGAYEAAKGRSLDGLQTAIRVAGQVACRRFIGEARRLDWSLETLGQITESLFVFLERVAAAASQGYAEATERMATERERLRWRLRDLLIADPPASDAAIGELARPAGWGLPRTVAAVAVHRPAGRPVPVLPPSILADWHCAEPYLIVPDPEGPGQDGVLESLLGGCRAAIGPTVPPNAGALSLRWARRTLALDGQGPAGGAEAPAGGAEVVRCLDRVPAVITSMCRELLSLAAGERLRPLQELPPHRRALFARTLLEYMKCRDNAVDAAARLMVHDQTVRYRVRRLRALMGEEVNDPGRRTELLLLLNAVVELDLIGTGAGTGPSEPA</sequence>
<evidence type="ECO:0000313" key="3">
    <source>
        <dbReference type="EMBL" id="MFC5751553.1"/>
    </source>
</evidence>
<name>A0ABW1ACJ7_9ACTN</name>
<dbReference type="PANTHER" id="PTHR33744">
    <property type="entry name" value="CARBOHYDRATE DIACID REGULATOR"/>
    <property type="match status" value="1"/>
</dbReference>
<dbReference type="InterPro" id="IPR051448">
    <property type="entry name" value="CdaR-like_regulators"/>
</dbReference>
<proteinExistence type="predicted"/>
<dbReference type="Pfam" id="PF25906">
    <property type="entry name" value="PucR-like_N"/>
    <property type="match status" value="1"/>
</dbReference>
<reference evidence="4" key="1">
    <citation type="journal article" date="2019" name="Int. J. Syst. Evol. Microbiol.">
        <title>The Global Catalogue of Microorganisms (GCM) 10K type strain sequencing project: providing services to taxonomists for standard genome sequencing and annotation.</title>
        <authorList>
            <consortium name="The Broad Institute Genomics Platform"/>
            <consortium name="The Broad Institute Genome Sequencing Center for Infectious Disease"/>
            <person name="Wu L."/>
            <person name="Ma J."/>
        </authorList>
    </citation>
    <scope>NUCLEOTIDE SEQUENCE [LARGE SCALE GENOMIC DNA]</scope>
    <source>
        <strain evidence="4">KCTC 42087</strain>
    </source>
</reference>
<protein>
    <submittedName>
        <fullName evidence="3">Helix-turn-helix domain-containing protein</fullName>
    </submittedName>
</protein>
<dbReference type="RefSeq" id="WP_378287480.1">
    <property type="nucleotide sequence ID" value="NZ_JBHSON010000071.1"/>
</dbReference>
<feature type="domain" description="PucR-like N-terminal" evidence="2">
    <location>
        <begin position="14"/>
        <end position="179"/>
    </location>
</feature>
<dbReference type="InterPro" id="IPR042070">
    <property type="entry name" value="PucR_C-HTH_sf"/>
</dbReference>
<dbReference type="Gene3D" id="1.10.10.2840">
    <property type="entry name" value="PucR C-terminal helix-turn-helix domain"/>
    <property type="match status" value="1"/>
</dbReference>
<accession>A0ABW1ACJ7</accession>
<dbReference type="InterPro" id="IPR058663">
    <property type="entry name" value="PucR-like_N"/>
</dbReference>
<dbReference type="PANTHER" id="PTHR33744:SF1">
    <property type="entry name" value="DNA-BINDING TRANSCRIPTIONAL ACTIVATOR ADER"/>
    <property type="match status" value="1"/>
</dbReference>
<dbReference type="Proteomes" id="UP001596074">
    <property type="component" value="Unassembled WGS sequence"/>
</dbReference>
<evidence type="ECO:0000259" key="1">
    <source>
        <dbReference type="Pfam" id="PF13556"/>
    </source>
</evidence>
<evidence type="ECO:0000259" key="2">
    <source>
        <dbReference type="Pfam" id="PF25906"/>
    </source>
</evidence>
<organism evidence="3 4">
    <name type="scientific">Actinomadura rugatobispora</name>
    <dbReference type="NCBI Taxonomy" id="1994"/>
    <lineage>
        <taxon>Bacteria</taxon>
        <taxon>Bacillati</taxon>
        <taxon>Actinomycetota</taxon>
        <taxon>Actinomycetes</taxon>
        <taxon>Streptosporangiales</taxon>
        <taxon>Thermomonosporaceae</taxon>
        <taxon>Actinomadura</taxon>
    </lineage>
</organism>
<gene>
    <name evidence="3" type="ORF">ACFPZN_38555</name>
</gene>